<sequence>MRRKTSRPVYTSHIRARYETAVRAMTAIFRPAVLPDPPRALFETCPLAGFTRGCVDTQTQTRSSSRMIY</sequence>
<evidence type="ECO:0000313" key="1">
    <source>
        <dbReference type="EMBL" id="KAF5848168.1"/>
    </source>
</evidence>
<proteinExistence type="predicted"/>
<dbReference type="Proteomes" id="UP000624244">
    <property type="component" value="Unassembled WGS sequence"/>
</dbReference>
<gene>
    <name evidence="1" type="ORF">GGP41_005567</name>
</gene>
<protein>
    <submittedName>
        <fullName evidence="1">Uncharacterized protein</fullName>
    </submittedName>
</protein>
<organism evidence="1 2">
    <name type="scientific">Cochliobolus sativus</name>
    <name type="common">Common root rot and spot blotch fungus</name>
    <name type="synonym">Bipolaris sorokiniana</name>
    <dbReference type="NCBI Taxonomy" id="45130"/>
    <lineage>
        <taxon>Eukaryota</taxon>
        <taxon>Fungi</taxon>
        <taxon>Dikarya</taxon>
        <taxon>Ascomycota</taxon>
        <taxon>Pezizomycotina</taxon>
        <taxon>Dothideomycetes</taxon>
        <taxon>Pleosporomycetidae</taxon>
        <taxon>Pleosporales</taxon>
        <taxon>Pleosporineae</taxon>
        <taxon>Pleosporaceae</taxon>
        <taxon>Bipolaris</taxon>
    </lineage>
</organism>
<comment type="caution">
    <text evidence="1">The sequence shown here is derived from an EMBL/GenBank/DDBJ whole genome shotgun (WGS) entry which is preliminary data.</text>
</comment>
<accession>A0A8H5ZD73</accession>
<dbReference type="AlphaFoldDB" id="A0A8H5ZD73"/>
<reference evidence="1" key="1">
    <citation type="submission" date="2019-11" db="EMBL/GenBank/DDBJ databases">
        <title>Bipolaris sorokiniana Genome sequencing.</title>
        <authorList>
            <person name="Wang H."/>
        </authorList>
    </citation>
    <scope>NUCLEOTIDE SEQUENCE</scope>
</reference>
<dbReference type="EMBL" id="WNKQ01000011">
    <property type="protein sequence ID" value="KAF5848168.1"/>
    <property type="molecule type" value="Genomic_DNA"/>
</dbReference>
<evidence type="ECO:0000313" key="2">
    <source>
        <dbReference type="Proteomes" id="UP000624244"/>
    </source>
</evidence>
<name>A0A8H5ZD73_COCSA</name>